<keyword evidence="2" id="KW-1185">Reference proteome</keyword>
<proteinExistence type="predicted"/>
<comment type="caution">
    <text evidence="1">The sequence shown here is derived from an EMBL/GenBank/DDBJ whole genome shotgun (WGS) entry which is preliminary data.</text>
</comment>
<evidence type="ECO:0000313" key="1">
    <source>
        <dbReference type="EMBL" id="KAI0058886.1"/>
    </source>
</evidence>
<evidence type="ECO:0000313" key="2">
    <source>
        <dbReference type="Proteomes" id="UP000814140"/>
    </source>
</evidence>
<reference evidence="1" key="2">
    <citation type="journal article" date="2022" name="New Phytol.">
        <title>Evolutionary transition to the ectomycorrhizal habit in the genomes of a hyperdiverse lineage of mushroom-forming fungi.</title>
        <authorList>
            <person name="Looney B."/>
            <person name="Miyauchi S."/>
            <person name="Morin E."/>
            <person name="Drula E."/>
            <person name="Courty P.E."/>
            <person name="Kohler A."/>
            <person name="Kuo A."/>
            <person name="LaButti K."/>
            <person name="Pangilinan J."/>
            <person name="Lipzen A."/>
            <person name="Riley R."/>
            <person name="Andreopoulos W."/>
            <person name="He G."/>
            <person name="Johnson J."/>
            <person name="Nolan M."/>
            <person name="Tritt A."/>
            <person name="Barry K.W."/>
            <person name="Grigoriev I.V."/>
            <person name="Nagy L.G."/>
            <person name="Hibbett D."/>
            <person name="Henrissat B."/>
            <person name="Matheny P.B."/>
            <person name="Labbe J."/>
            <person name="Martin F.M."/>
        </authorList>
    </citation>
    <scope>NUCLEOTIDE SEQUENCE</scope>
    <source>
        <strain evidence="1">HHB10654</strain>
    </source>
</reference>
<name>A0ACB8SSJ6_9AGAM</name>
<accession>A0ACB8SSJ6</accession>
<reference evidence="1" key="1">
    <citation type="submission" date="2021-03" db="EMBL/GenBank/DDBJ databases">
        <authorList>
            <consortium name="DOE Joint Genome Institute"/>
            <person name="Ahrendt S."/>
            <person name="Looney B.P."/>
            <person name="Miyauchi S."/>
            <person name="Morin E."/>
            <person name="Drula E."/>
            <person name="Courty P.E."/>
            <person name="Chicoki N."/>
            <person name="Fauchery L."/>
            <person name="Kohler A."/>
            <person name="Kuo A."/>
            <person name="Labutti K."/>
            <person name="Pangilinan J."/>
            <person name="Lipzen A."/>
            <person name="Riley R."/>
            <person name="Andreopoulos W."/>
            <person name="He G."/>
            <person name="Johnson J."/>
            <person name="Barry K.W."/>
            <person name="Grigoriev I.V."/>
            <person name="Nagy L."/>
            <person name="Hibbett D."/>
            <person name="Henrissat B."/>
            <person name="Matheny P.B."/>
            <person name="Labbe J."/>
            <person name="Martin F."/>
        </authorList>
    </citation>
    <scope>NUCLEOTIDE SEQUENCE</scope>
    <source>
        <strain evidence="1">HHB10654</strain>
    </source>
</reference>
<organism evidence="1 2">
    <name type="scientific">Artomyces pyxidatus</name>
    <dbReference type="NCBI Taxonomy" id="48021"/>
    <lineage>
        <taxon>Eukaryota</taxon>
        <taxon>Fungi</taxon>
        <taxon>Dikarya</taxon>
        <taxon>Basidiomycota</taxon>
        <taxon>Agaricomycotina</taxon>
        <taxon>Agaricomycetes</taxon>
        <taxon>Russulales</taxon>
        <taxon>Auriscalpiaceae</taxon>
        <taxon>Artomyces</taxon>
    </lineage>
</organism>
<dbReference type="Proteomes" id="UP000814140">
    <property type="component" value="Unassembled WGS sequence"/>
</dbReference>
<gene>
    <name evidence="1" type="ORF">BV25DRAFT_1829638</name>
</gene>
<dbReference type="EMBL" id="MU277231">
    <property type="protein sequence ID" value="KAI0058886.1"/>
    <property type="molecule type" value="Genomic_DNA"/>
</dbReference>
<protein>
    <submittedName>
        <fullName evidence="1">Uncharacterized protein</fullName>
    </submittedName>
</protein>
<sequence length="569" mass="63549">MDSAAPTDDVDGEKRRRVKDFELQPIAIRSPINRVPNEILREIFSNFPSFETCALEYSINVSQVCRLWRALALEMKDLWTEIAVGSQMGNSARHVELALERSVPRPITVHIASSWTGGHRTPVLRALRELPRVRVLCIGDGEGLAHGDLLDSVAQALRTCHTPRLEELRLYNIADDLFQDRLFAGQVSQKLRVLTVVACSLPPIVVRAPLTHLDVTLMDVGDLLEILRCLPSLEHLSFTPTLDLESSPAEFISRPVASLPRLRDISVTGFVKSITQFVQFLEFAVDVDLDLQLLCEDPSESPHYYSQFSWICNGRLSNVIALGLYYQDLYISSRDEEDLTLKAHNPVLPLGEGPRLPQEISLSFIEGHRFSDDTGIITPLLSFLPAVHSIRTLATNSIPYRFLREWESMSSRLPEVASIIVLGPAAHGLAMALNAHEGLFPHLTVLSIENVAFADLVDERPRTLADIQRSFRDWESESDSGRMGKPESEAVPELEIPSEMEKGVSFFEHLLKGLRTREAAGLPIGRVSIRGCDVTADMVAQVRTVLGADCVEWDGQEDMGPRPRMWVDI</sequence>